<keyword evidence="1" id="KW-1133">Transmembrane helix</keyword>
<reference evidence="3" key="1">
    <citation type="submission" date="2025-08" db="UniProtKB">
        <authorList>
            <consortium name="RefSeq"/>
        </authorList>
    </citation>
    <scope>IDENTIFICATION</scope>
    <source>
        <strain evidence="3">14028-0561.14</strain>
        <tissue evidence="3">Whole fly</tissue>
    </source>
</reference>
<feature type="transmembrane region" description="Helical" evidence="1">
    <location>
        <begin position="50"/>
        <end position="68"/>
    </location>
</feature>
<evidence type="ECO:0000256" key="1">
    <source>
        <dbReference type="SAM" id="Phobius"/>
    </source>
</evidence>
<sequence>MKCRGRRLKSCCCCVDLRAGCFFLAIFEMFTAVLGLMVGEGSRLLLIGRFAYMLHLIGSLFLLMSCFWQIEILVVIYLGANIFHLIFCTAFLIDYALSCHFCVFEVIPSCVTLAFTSGWWHLPTCDAFNGCTIPRSTTRTIVFSIFF</sequence>
<feature type="transmembrane region" description="Helical" evidence="1">
    <location>
        <begin position="21"/>
        <end position="38"/>
    </location>
</feature>
<keyword evidence="1" id="KW-0812">Transmembrane</keyword>
<gene>
    <name evidence="3" type="primary">LOC108073712</name>
</gene>
<organism evidence="2 3">
    <name type="scientific">Drosophila kikkawai</name>
    <name type="common">Fruit fly</name>
    <dbReference type="NCBI Taxonomy" id="30033"/>
    <lineage>
        <taxon>Eukaryota</taxon>
        <taxon>Metazoa</taxon>
        <taxon>Ecdysozoa</taxon>
        <taxon>Arthropoda</taxon>
        <taxon>Hexapoda</taxon>
        <taxon>Insecta</taxon>
        <taxon>Pterygota</taxon>
        <taxon>Neoptera</taxon>
        <taxon>Endopterygota</taxon>
        <taxon>Diptera</taxon>
        <taxon>Brachycera</taxon>
        <taxon>Muscomorpha</taxon>
        <taxon>Ephydroidea</taxon>
        <taxon>Drosophilidae</taxon>
        <taxon>Drosophila</taxon>
        <taxon>Sophophora</taxon>
    </lineage>
</organism>
<dbReference type="Proteomes" id="UP001652661">
    <property type="component" value="Chromosome 3R"/>
</dbReference>
<keyword evidence="1" id="KW-0472">Membrane</keyword>
<name>A0ABM4GI61_DROKI</name>
<protein>
    <submittedName>
        <fullName evidence="3">Uncharacterized protein isoform X1</fullName>
    </submittedName>
</protein>
<proteinExistence type="predicted"/>
<evidence type="ECO:0000313" key="3">
    <source>
        <dbReference type="RefSeq" id="XP_070142406.1"/>
    </source>
</evidence>
<accession>A0ABM4GI61</accession>
<dbReference type="GeneID" id="108073712"/>
<feature type="transmembrane region" description="Helical" evidence="1">
    <location>
        <begin position="75"/>
        <end position="97"/>
    </location>
</feature>
<keyword evidence="2" id="KW-1185">Reference proteome</keyword>
<evidence type="ECO:0000313" key="2">
    <source>
        <dbReference type="Proteomes" id="UP001652661"/>
    </source>
</evidence>
<dbReference type="RefSeq" id="XP_070142406.1">
    <property type="nucleotide sequence ID" value="XM_070286305.1"/>
</dbReference>